<reference evidence="2" key="1">
    <citation type="journal article" date="2020" name="Fungal Divers.">
        <title>Resolving the Mortierellaceae phylogeny through synthesis of multi-gene phylogenetics and phylogenomics.</title>
        <authorList>
            <person name="Vandepol N."/>
            <person name="Liber J."/>
            <person name="Desiro A."/>
            <person name="Na H."/>
            <person name="Kennedy M."/>
            <person name="Barry K."/>
            <person name="Grigoriev I.V."/>
            <person name="Miller A.N."/>
            <person name="O'Donnell K."/>
            <person name="Stajich J.E."/>
            <person name="Bonito G."/>
        </authorList>
    </citation>
    <scope>NUCLEOTIDE SEQUENCE</scope>
    <source>
        <strain evidence="2">KOD948</strain>
    </source>
</reference>
<dbReference type="EMBL" id="JAAAJA010000095">
    <property type="protein sequence ID" value="KAG0262548.1"/>
    <property type="molecule type" value="Genomic_DNA"/>
</dbReference>
<dbReference type="SUPFAM" id="SSF68906">
    <property type="entry name" value="SAP domain"/>
    <property type="match status" value="1"/>
</dbReference>
<keyword evidence="3" id="KW-1185">Reference proteome</keyword>
<dbReference type="InterPro" id="IPR036361">
    <property type="entry name" value="SAP_dom_sf"/>
</dbReference>
<dbReference type="OrthoDB" id="3045089at2759"/>
<comment type="caution">
    <text evidence="2">The sequence shown here is derived from an EMBL/GenBank/DDBJ whole genome shotgun (WGS) entry which is preliminary data.</text>
</comment>
<dbReference type="AlphaFoldDB" id="A0A9P6U749"/>
<evidence type="ECO:0000256" key="1">
    <source>
        <dbReference type="SAM" id="MobiDB-lite"/>
    </source>
</evidence>
<dbReference type="InterPro" id="IPR011011">
    <property type="entry name" value="Znf_FYVE_PHD"/>
</dbReference>
<name>A0A9P6U749_9FUNG</name>
<feature type="compositionally biased region" description="Pro residues" evidence="1">
    <location>
        <begin position="242"/>
        <end position="256"/>
    </location>
</feature>
<dbReference type="SUPFAM" id="SSF57903">
    <property type="entry name" value="FYVE/PHD zinc finger"/>
    <property type="match status" value="1"/>
</dbReference>
<feature type="region of interest" description="Disordered" evidence="1">
    <location>
        <begin position="156"/>
        <end position="275"/>
    </location>
</feature>
<feature type="compositionally biased region" description="Pro residues" evidence="1">
    <location>
        <begin position="169"/>
        <end position="178"/>
    </location>
</feature>
<proteinExistence type="predicted"/>
<evidence type="ECO:0000313" key="2">
    <source>
        <dbReference type="EMBL" id="KAG0262548.1"/>
    </source>
</evidence>
<organism evidence="2 3">
    <name type="scientific">Mortierella polycephala</name>
    <dbReference type="NCBI Taxonomy" id="41804"/>
    <lineage>
        <taxon>Eukaryota</taxon>
        <taxon>Fungi</taxon>
        <taxon>Fungi incertae sedis</taxon>
        <taxon>Mucoromycota</taxon>
        <taxon>Mortierellomycotina</taxon>
        <taxon>Mortierellomycetes</taxon>
        <taxon>Mortierellales</taxon>
        <taxon>Mortierellaceae</taxon>
        <taxon>Mortierella</taxon>
    </lineage>
</organism>
<dbReference type="Proteomes" id="UP000726737">
    <property type="component" value="Unassembled WGS sequence"/>
</dbReference>
<protein>
    <recommendedName>
        <fullName evidence="4">SAP domain-containing protein</fullName>
    </recommendedName>
</protein>
<accession>A0A9P6U749</accession>
<feature type="compositionally biased region" description="Polar residues" evidence="1">
    <location>
        <begin position="257"/>
        <end position="275"/>
    </location>
</feature>
<gene>
    <name evidence="2" type="ORF">BG011_010050</name>
</gene>
<feature type="compositionally biased region" description="Low complexity" evidence="1">
    <location>
        <begin position="159"/>
        <end position="168"/>
    </location>
</feature>
<evidence type="ECO:0008006" key="4">
    <source>
        <dbReference type="Google" id="ProtNLM"/>
    </source>
</evidence>
<evidence type="ECO:0000313" key="3">
    <source>
        <dbReference type="Proteomes" id="UP000726737"/>
    </source>
</evidence>
<sequence length="411" mass="46990">MSRNVDPKRTAPILRQNASGCYQVCEDCSSYKAKLPHFGYNKPVRCCGYCAIFLYVYSLDDKALSKLNIKTLKRYLTSYNISTHGMIEKQELIKAIKENRPLPEASEVYFRQHMPDTVEKSAFFQEEFSSFSKSFSSENRFWDMDKLFSKLFGHEDAQPVKPKPNSHSNPPPPTPPRPNSQHRAQSESQHQSMPNSRSTESTYPHMPTPQPFGGTNSYPQMPVPPSNWSFRPESDPAYRPSIPSPQHPFTTHPPGPSSFNGGYSQQHPPRSSQFNTAHFQHYPGILSSRTLSNTNIDQNSKIINNHIHSTNISTINTASSLHQLRRFQGPLVQTSLTPIIIIPVDPTLQAERLRPTLMRKRLIPGILRQTLLNHVQLKRPNQNPLRLKDIQGRRHNRDLTLTLHLIQIHKH</sequence>
<feature type="compositionally biased region" description="Polar residues" evidence="1">
    <location>
        <begin position="181"/>
        <end position="202"/>
    </location>
</feature>
<dbReference type="Gene3D" id="1.10.720.140">
    <property type="match status" value="1"/>
</dbReference>